<keyword evidence="4" id="KW-1185">Reference proteome</keyword>
<protein>
    <recommendedName>
        <fullName evidence="2">AMP-binding enzyme C-terminal domain-containing protein</fullName>
    </recommendedName>
</protein>
<feature type="domain" description="AMP-binding enzyme C-terminal" evidence="2">
    <location>
        <begin position="20"/>
        <end position="89"/>
    </location>
</feature>
<evidence type="ECO:0000313" key="3">
    <source>
        <dbReference type="EMBL" id="WUP71856.1"/>
    </source>
</evidence>
<dbReference type="Gene3D" id="3.30.300.30">
    <property type="match status" value="1"/>
</dbReference>
<dbReference type="InterPro" id="IPR025110">
    <property type="entry name" value="AMP-bd_C"/>
</dbReference>
<reference evidence="3" key="1">
    <citation type="submission" date="2022-10" db="EMBL/GenBank/DDBJ databases">
        <title>The complete genomes of actinobacterial strains from the NBC collection.</title>
        <authorList>
            <person name="Joergensen T.S."/>
            <person name="Alvarez Arevalo M."/>
            <person name="Sterndorff E.B."/>
            <person name="Faurdal D."/>
            <person name="Vuksanovic O."/>
            <person name="Mourched A.-S."/>
            <person name="Charusanti P."/>
            <person name="Shaw S."/>
            <person name="Blin K."/>
            <person name="Weber T."/>
        </authorList>
    </citation>
    <scope>NUCLEOTIDE SEQUENCE</scope>
    <source>
        <strain evidence="3">NBC_00254</strain>
    </source>
</reference>
<evidence type="ECO:0000259" key="2">
    <source>
        <dbReference type="Pfam" id="PF13193"/>
    </source>
</evidence>
<proteinExistence type="predicted"/>
<feature type="region of interest" description="Disordered" evidence="1">
    <location>
        <begin position="1"/>
        <end position="20"/>
    </location>
</feature>
<organism evidence="3 4">
    <name type="scientific">Microbispora hainanensis</name>
    <dbReference type="NCBI Taxonomy" id="568844"/>
    <lineage>
        <taxon>Bacteria</taxon>
        <taxon>Bacillati</taxon>
        <taxon>Actinomycetota</taxon>
        <taxon>Actinomycetes</taxon>
        <taxon>Streptosporangiales</taxon>
        <taxon>Streptosporangiaceae</taxon>
        <taxon>Microbispora</taxon>
    </lineage>
</organism>
<dbReference type="PANTHER" id="PTHR42921:SF1">
    <property type="entry name" value="ACETOACETYL-COA SYNTHETASE"/>
    <property type="match status" value="1"/>
</dbReference>
<dbReference type="SUPFAM" id="SSF56801">
    <property type="entry name" value="Acetyl-CoA synthetase-like"/>
    <property type="match status" value="1"/>
</dbReference>
<evidence type="ECO:0000256" key="1">
    <source>
        <dbReference type="SAM" id="MobiDB-lite"/>
    </source>
</evidence>
<name>A0ABZ1SG02_9ACTN</name>
<dbReference type="Pfam" id="PF13193">
    <property type="entry name" value="AMP-binding_C"/>
    <property type="match status" value="1"/>
</dbReference>
<dbReference type="Proteomes" id="UP001432011">
    <property type="component" value="Chromosome"/>
</dbReference>
<dbReference type="InterPro" id="IPR045851">
    <property type="entry name" value="AMP-bd_C_sf"/>
</dbReference>
<dbReference type="RefSeq" id="WP_328708267.1">
    <property type="nucleotide sequence ID" value="NZ_CP108085.1"/>
</dbReference>
<dbReference type="EMBL" id="CP108085">
    <property type="protein sequence ID" value="WUP71856.1"/>
    <property type="molecule type" value="Genomic_DNA"/>
</dbReference>
<evidence type="ECO:0000313" key="4">
    <source>
        <dbReference type="Proteomes" id="UP001432011"/>
    </source>
</evidence>
<dbReference type="PANTHER" id="PTHR42921">
    <property type="entry name" value="ACETOACETYL-COA SYNTHETASE"/>
    <property type="match status" value="1"/>
</dbReference>
<gene>
    <name evidence="3" type="ORF">OG913_20665</name>
</gene>
<feature type="compositionally biased region" description="Gly residues" evidence="1">
    <location>
        <begin position="1"/>
        <end position="15"/>
    </location>
</feature>
<sequence>MRGQPGGAGSPGPCGGSRFPEIADSLVIDTGQLGREGRLLLFVTLAEGAELSGELVSRLRTALRTELSPRHVPDEIHVVPGIPRTLSGKKLEVPVRKILLGTPVEKAANPDAMANPEVLAHFTPQQ</sequence>
<accession>A0ABZ1SG02</accession>